<dbReference type="InterPro" id="IPR012902">
    <property type="entry name" value="N_methyl_site"/>
</dbReference>
<organism evidence="7 8">
    <name type="scientific">Candidatus Roizmanbacteria bacterium CG11_big_fil_rev_8_21_14_0_20_35_14</name>
    <dbReference type="NCBI Taxonomy" id="1974855"/>
    <lineage>
        <taxon>Bacteria</taxon>
        <taxon>Candidatus Roizmaniibacteriota</taxon>
    </lineage>
</organism>
<gene>
    <name evidence="7" type="ORF">COV86_03540</name>
</gene>
<keyword evidence="3 6" id="KW-0812">Transmembrane</keyword>
<protein>
    <recommendedName>
        <fullName evidence="9">Pilus assembly protein PilE</fullName>
    </recommendedName>
</protein>
<dbReference type="Proteomes" id="UP000229570">
    <property type="component" value="Unassembled WGS sequence"/>
</dbReference>
<sequence length="131" mass="14037">MKIKNLKLKNSKGFTLLEMLVVIGIISVLVSMGFASYSTAQKKARDAKRQSDLKSFQSALEQCYSVNNYAYPTITGGGTTSIAENCLAAAGPDLTITDPSTKTYTVSSATTTYSVQITLESGTTFTISQLQ</sequence>
<evidence type="ECO:0000256" key="6">
    <source>
        <dbReference type="SAM" id="Phobius"/>
    </source>
</evidence>
<dbReference type="Gene3D" id="3.30.700.10">
    <property type="entry name" value="Glycoprotein, Type 4 Pilin"/>
    <property type="match status" value="1"/>
</dbReference>
<dbReference type="Pfam" id="PF07963">
    <property type="entry name" value="N_methyl"/>
    <property type="match status" value="1"/>
</dbReference>
<comment type="caution">
    <text evidence="7">The sequence shown here is derived from an EMBL/GenBank/DDBJ whole genome shotgun (WGS) entry which is preliminary data.</text>
</comment>
<dbReference type="PROSITE" id="PS00409">
    <property type="entry name" value="PROKAR_NTER_METHYL"/>
    <property type="match status" value="1"/>
</dbReference>
<reference evidence="7 8" key="1">
    <citation type="submission" date="2017-09" db="EMBL/GenBank/DDBJ databases">
        <title>Depth-based differentiation of microbial function through sediment-hosted aquifers and enrichment of novel symbionts in the deep terrestrial subsurface.</title>
        <authorList>
            <person name="Probst A.J."/>
            <person name="Ladd B."/>
            <person name="Jarett J.K."/>
            <person name="Geller-Mcgrath D.E."/>
            <person name="Sieber C.M."/>
            <person name="Emerson J.B."/>
            <person name="Anantharaman K."/>
            <person name="Thomas B.C."/>
            <person name="Malmstrom R."/>
            <person name="Stieglmeier M."/>
            <person name="Klingl A."/>
            <person name="Woyke T."/>
            <person name="Ryan C.M."/>
            <person name="Banfield J.F."/>
        </authorList>
    </citation>
    <scope>NUCLEOTIDE SEQUENCE [LARGE SCALE GENOMIC DNA]</scope>
    <source>
        <strain evidence="7">CG11_big_fil_rev_8_21_14_0_20_35_14</strain>
    </source>
</reference>
<evidence type="ECO:0000256" key="4">
    <source>
        <dbReference type="ARBA" id="ARBA00022989"/>
    </source>
</evidence>
<dbReference type="PANTHER" id="PTHR30093:SF44">
    <property type="entry name" value="TYPE II SECRETION SYSTEM CORE PROTEIN G"/>
    <property type="match status" value="1"/>
</dbReference>
<dbReference type="EMBL" id="PCVL01000051">
    <property type="protein sequence ID" value="PIQ72331.1"/>
    <property type="molecule type" value="Genomic_DNA"/>
</dbReference>
<evidence type="ECO:0008006" key="9">
    <source>
        <dbReference type="Google" id="ProtNLM"/>
    </source>
</evidence>
<evidence type="ECO:0000256" key="2">
    <source>
        <dbReference type="ARBA" id="ARBA00022481"/>
    </source>
</evidence>
<evidence type="ECO:0000256" key="5">
    <source>
        <dbReference type="ARBA" id="ARBA00023136"/>
    </source>
</evidence>
<keyword evidence="2" id="KW-0488">Methylation</keyword>
<dbReference type="NCBIfam" id="TIGR02532">
    <property type="entry name" value="IV_pilin_GFxxxE"/>
    <property type="match status" value="1"/>
</dbReference>
<name>A0A2H0KM55_9BACT</name>
<dbReference type="InterPro" id="IPR045584">
    <property type="entry name" value="Pilin-like"/>
</dbReference>
<dbReference type="GO" id="GO:0015628">
    <property type="term" value="P:protein secretion by the type II secretion system"/>
    <property type="evidence" value="ECO:0007669"/>
    <property type="project" value="InterPro"/>
</dbReference>
<dbReference type="PANTHER" id="PTHR30093">
    <property type="entry name" value="GENERAL SECRETION PATHWAY PROTEIN G"/>
    <property type="match status" value="1"/>
</dbReference>
<keyword evidence="4 6" id="KW-1133">Transmembrane helix</keyword>
<comment type="subcellular location">
    <subcellularLocation>
        <location evidence="1">Membrane</location>
        <topology evidence="1">Single-pass membrane protein</topology>
    </subcellularLocation>
</comment>
<keyword evidence="5 6" id="KW-0472">Membrane</keyword>
<accession>A0A2H0KM55</accession>
<proteinExistence type="predicted"/>
<dbReference type="PRINTS" id="PR00813">
    <property type="entry name" value="BCTERIALGSPG"/>
</dbReference>
<evidence type="ECO:0000256" key="1">
    <source>
        <dbReference type="ARBA" id="ARBA00004167"/>
    </source>
</evidence>
<feature type="transmembrane region" description="Helical" evidence="6">
    <location>
        <begin position="20"/>
        <end position="40"/>
    </location>
</feature>
<evidence type="ECO:0000313" key="7">
    <source>
        <dbReference type="EMBL" id="PIQ72331.1"/>
    </source>
</evidence>
<dbReference type="GO" id="GO:0016020">
    <property type="term" value="C:membrane"/>
    <property type="evidence" value="ECO:0007669"/>
    <property type="project" value="UniProtKB-SubCell"/>
</dbReference>
<dbReference type="SUPFAM" id="SSF54523">
    <property type="entry name" value="Pili subunits"/>
    <property type="match status" value="1"/>
</dbReference>
<evidence type="ECO:0000256" key="3">
    <source>
        <dbReference type="ARBA" id="ARBA00022692"/>
    </source>
</evidence>
<dbReference type="AlphaFoldDB" id="A0A2H0KM55"/>
<evidence type="ECO:0000313" key="8">
    <source>
        <dbReference type="Proteomes" id="UP000229570"/>
    </source>
</evidence>
<dbReference type="InterPro" id="IPR000983">
    <property type="entry name" value="Bac_GSPG_pilin"/>
</dbReference>
<dbReference type="GO" id="GO:0015627">
    <property type="term" value="C:type II protein secretion system complex"/>
    <property type="evidence" value="ECO:0007669"/>
    <property type="project" value="InterPro"/>
</dbReference>